<reference evidence="1 2" key="1">
    <citation type="submission" date="2015-09" db="EMBL/GenBank/DDBJ databases">
        <authorList>
            <consortium name="Pathogen Informatics"/>
        </authorList>
    </citation>
    <scope>NUCLEOTIDE SEQUENCE [LARGE SCALE GENOMIC DNA]</scope>
    <source>
        <strain evidence="1 2">2789STDY5608891</strain>
    </source>
</reference>
<sequence length="295" mass="34049">MLICYKQTEEKEDTEKERGDIMAENNTKELDFDRKHEEDLQRLRGLRLLDDDFMQKVFEDKACTEFLLQIILNRTDLKVLRVNGQQDIKNLQGRSVRLDILAVDAENRVYNIEIQRSDKGAGVKRARYNSSLIDANVTEPGEKYENLCESYVIFITENDIMKVGLPIYHIDRTVKETGELFGDESHIIYVNSQIKDESALGKLMHDFSCTDAKDMKYKILADRVRYFKEDEKGVATMCRAMEEMRNETARETEHAKAIKVAKGMLQSGKLSYEEIAEIAELSIDEVKALDEKVIA</sequence>
<dbReference type="STRING" id="39490.ERS852448_00446"/>
<organism evidence="1 2">
    <name type="scientific">Eubacterium ramulus</name>
    <dbReference type="NCBI Taxonomy" id="39490"/>
    <lineage>
        <taxon>Bacteria</taxon>
        <taxon>Bacillati</taxon>
        <taxon>Bacillota</taxon>
        <taxon>Clostridia</taxon>
        <taxon>Eubacteriales</taxon>
        <taxon>Eubacteriaceae</taxon>
        <taxon>Eubacterium</taxon>
    </lineage>
</organism>
<gene>
    <name evidence="1" type="ORF">ERS852448_00446</name>
</gene>
<evidence type="ECO:0000313" key="1">
    <source>
        <dbReference type="EMBL" id="CUM77913.1"/>
    </source>
</evidence>
<dbReference type="AlphaFoldDB" id="A0A173RJ08"/>
<protein>
    <submittedName>
        <fullName evidence="1">PD-(D/E)XK nuclease family transposase</fullName>
    </submittedName>
</protein>
<name>A0A173RJ08_EUBRA</name>
<dbReference type="Proteomes" id="UP000095492">
    <property type="component" value="Unassembled WGS sequence"/>
</dbReference>
<accession>A0A173RJ08</accession>
<dbReference type="Pfam" id="PF12784">
    <property type="entry name" value="PDDEXK_2"/>
    <property type="match status" value="1"/>
</dbReference>
<evidence type="ECO:0000313" key="2">
    <source>
        <dbReference type="Proteomes" id="UP000095492"/>
    </source>
</evidence>
<proteinExistence type="predicted"/>
<dbReference type="EMBL" id="CYYA01000002">
    <property type="protein sequence ID" value="CUM77913.1"/>
    <property type="molecule type" value="Genomic_DNA"/>
</dbReference>